<organism evidence="2 3">
    <name type="scientific">Pseudomonas neustonica</name>
    <dbReference type="NCBI Taxonomy" id="2487346"/>
    <lineage>
        <taxon>Bacteria</taxon>
        <taxon>Pseudomonadati</taxon>
        <taxon>Pseudomonadota</taxon>
        <taxon>Gammaproteobacteria</taxon>
        <taxon>Pseudomonadales</taxon>
        <taxon>Pseudomonadaceae</taxon>
        <taxon>Pseudomonas</taxon>
    </lineage>
</organism>
<dbReference type="EMBL" id="RKKU01000017">
    <property type="protein sequence ID" value="ROZ83119.1"/>
    <property type="molecule type" value="Genomic_DNA"/>
</dbReference>
<proteinExistence type="predicted"/>
<protein>
    <recommendedName>
        <fullName evidence="1">DUF7079 domain-containing protein</fullName>
    </recommendedName>
</protein>
<evidence type="ECO:0000313" key="2">
    <source>
        <dbReference type="EMBL" id="ROZ83119.1"/>
    </source>
</evidence>
<gene>
    <name evidence="2" type="ORF">EF096_13260</name>
</gene>
<reference evidence="2 3" key="1">
    <citation type="submission" date="2018-11" db="EMBL/GenBank/DDBJ databases">
        <authorList>
            <person name="Jang G.I."/>
            <person name="Hwang C.Y."/>
        </authorList>
    </citation>
    <scope>NUCLEOTIDE SEQUENCE [LARGE SCALE GENOMIC DNA]</scope>
    <source>
        <strain evidence="2 3">SSM26</strain>
    </source>
</reference>
<accession>A0ABX9XII5</accession>
<keyword evidence="3" id="KW-1185">Reference proteome</keyword>
<evidence type="ECO:0000259" key="1">
    <source>
        <dbReference type="Pfam" id="PF23296"/>
    </source>
</evidence>
<dbReference type="InterPro" id="IPR055507">
    <property type="entry name" value="DUF7079"/>
</dbReference>
<dbReference type="Pfam" id="PF23296">
    <property type="entry name" value="DUF7079"/>
    <property type="match status" value="1"/>
</dbReference>
<name>A0ABX9XII5_9PSED</name>
<evidence type="ECO:0000313" key="3">
    <source>
        <dbReference type="Proteomes" id="UP000275199"/>
    </source>
</evidence>
<dbReference type="Proteomes" id="UP000275199">
    <property type="component" value="Unassembled WGS sequence"/>
</dbReference>
<comment type="caution">
    <text evidence="2">The sequence shown here is derived from an EMBL/GenBank/DDBJ whole genome shotgun (WGS) entry which is preliminary data.</text>
</comment>
<sequence length="102" mass="11766">MLEVLWLEVFPALCDNLRDVAGEWAGFDDGWLCERICAVIGKRITAYRPMGMLSVNQVIDIIETEWRYCCRYLPAAYSVAVRPPSKRIKRQGAAKGLCFWFF</sequence>
<feature type="domain" description="DUF7079" evidence="1">
    <location>
        <begin position="3"/>
        <end position="67"/>
    </location>
</feature>